<evidence type="ECO:0000313" key="1">
    <source>
        <dbReference type="EMBL" id="GMT34548.1"/>
    </source>
</evidence>
<gene>
    <name evidence="1" type="ORF">PFISCL1PPCAC_25845</name>
</gene>
<sequence>TAFALLSSVHASSRLPQYEDINVTGHRDVEASHAKLKSWMNGSTVMYENRIILNGPENEICDVIIKINGNITKTSWSWRKDGLPGVFSTRVHFDEDEDQSTLLGFFTSADLATVEEISMKTCHLRETVLFREKYWRSRITM</sequence>
<comment type="caution">
    <text evidence="1">The sequence shown here is derived from an EMBL/GenBank/DDBJ whole genome shotgun (WGS) entry which is preliminary data.</text>
</comment>
<name>A0AAV5WT91_9BILA</name>
<dbReference type="EMBL" id="BTSY01000006">
    <property type="protein sequence ID" value="GMT34548.1"/>
    <property type="molecule type" value="Genomic_DNA"/>
</dbReference>
<dbReference type="Proteomes" id="UP001432322">
    <property type="component" value="Unassembled WGS sequence"/>
</dbReference>
<evidence type="ECO:0008006" key="3">
    <source>
        <dbReference type="Google" id="ProtNLM"/>
    </source>
</evidence>
<proteinExistence type="predicted"/>
<feature type="non-terminal residue" evidence="1">
    <location>
        <position position="1"/>
    </location>
</feature>
<accession>A0AAV5WT91</accession>
<evidence type="ECO:0000313" key="2">
    <source>
        <dbReference type="Proteomes" id="UP001432322"/>
    </source>
</evidence>
<organism evidence="1 2">
    <name type="scientific">Pristionchus fissidentatus</name>
    <dbReference type="NCBI Taxonomy" id="1538716"/>
    <lineage>
        <taxon>Eukaryota</taxon>
        <taxon>Metazoa</taxon>
        <taxon>Ecdysozoa</taxon>
        <taxon>Nematoda</taxon>
        <taxon>Chromadorea</taxon>
        <taxon>Rhabditida</taxon>
        <taxon>Rhabditina</taxon>
        <taxon>Diplogasteromorpha</taxon>
        <taxon>Diplogasteroidea</taxon>
        <taxon>Neodiplogasteridae</taxon>
        <taxon>Pristionchus</taxon>
    </lineage>
</organism>
<dbReference type="AlphaFoldDB" id="A0AAV5WT91"/>
<protein>
    <recommendedName>
        <fullName evidence="3">Lipocalin/cytosolic fatty-acid binding domain-containing protein</fullName>
    </recommendedName>
</protein>
<keyword evidence="2" id="KW-1185">Reference proteome</keyword>
<reference evidence="1" key="1">
    <citation type="submission" date="2023-10" db="EMBL/GenBank/DDBJ databases">
        <title>Genome assembly of Pristionchus species.</title>
        <authorList>
            <person name="Yoshida K."/>
            <person name="Sommer R.J."/>
        </authorList>
    </citation>
    <scope>NUCLEOTIDE SEQUENCE</scope>
    <source>
        <strain evidence="1">RS5133</strain>
    </source>
</reference>